<protein>
    <submittedName>
        <fullName evidence="2">Uncharacterized protein</fullName>
    </submittedName>
</protein>
<evidence type="ECO:0000313" key="3">
    <source>
        <dbReference type="Proteomes" id="UP001157974"/>
    </source>
</evidence>
<feature type="compositionally biased region" description="Basic and acidic residues" evidence="1">
    <location>
        <begin position="28"/>
        <end position="39"/>
    </location>
</feature>
<feature type="region of interest" description="Disordered" evidence="1">
    <location>
        <begin position="197"/>
        <end position="232"/>
    </location>
</feature>
<accession>A0AAV8URP2</accession>
<feature type="region of interest" description="Disordered" evidence="1">
    <location>
        <begin position="1"/>
        <end position="65"/>
    </location>
</feature>
<dbReference type="EMBL" id="JAMWBK010000005">
    <property type="protein sequence ID" value="KAJ8904704.1"/>
    <property type="molecule type" value="Genomic_DNA"/>
</dbReference>
<reference evidence="2 3" key="1">
    <citation type="journal article" date="2023" name="Nat. Commun.">
        <title>Origin of minicircular mitochondrial genomes in red algae.</title>
        <authorList>
            <person name="Lee Y."/>
            <person name="Cho C.H."/>
            <person name="Lee Y.M."/>
            <person name="Park S.I."/>
            <person name="Yang J.H."/>
            <person name="West J.A."/>
            <person name="Bhattacharya D."/>
            <person name="Yoon H.S."/>
        </authorList>
    </citation>
    <scope>NUCLEOTIDE SEQUENCE [LARGE SCALE GENOMIC DNA]</scope>
    <source>
        <strain evidence="2 3">CCMP1338</strain>
        <tissue evidence="2">Whole cell</tissue>
    </source>
</reference>
<feature type="region of interest" description="Disordered" evidence="1">
    <location>
        <begin position="80"/>
        <end position="99"/>
    </location>
</feature>
<sequence length="232" mass="25070">MGDRTLGKKHSWFTGEGERRKRRLQWAEVDKTSTEKGLGDRIVATHEVPAPYPPHGGMGTADIGAEGNVKEAPKWQPGIEPNAFGARRPAPRSFTLPGDRANTSMRASLGSSAADNDVVLPELLTVEVGTWSVMNHDRRSLRSKISADCELPKMNLSELTSPSTPNISLLGSIAEPHFAPSDLPSLEVKPPRIPPLSLLSSHPVGRNPTISVPRSVDAHPRTPVNDAFGSMR</sequence>
<gene>
    <name evidence="2" type="ORF">NDN08_001222</name>
</gene>
<evidence type="ECO:0000256" key="1">
    <source>
        <dbReference type="SAM" id="MobiDB-lite"/>
    </source>
</evidence>
<proteinExistence type="predicted"/>
<dbReference type="AlphaFoldDB" id="A0AAV8URP2"/>
<keyword evidence="3" id="KW-1185">Reference proteome</keyword>
<organism evidence="2 3">
    <name type="scientific">Rhodosorus marinus</name>
    <dbReference type="NCBI Taxonomy" id="101924"/>
    <lineage>
        <taxon>Eukaryota</taxon>
        <taxon>Rhodophyta</taxon>
        <taxon>Stylonematophyceae</taxon>
        <taxon>Stylonematales</taxon>
        <taxon>Stylonemataceae</taxon>
        <taxon>Rhodosorus</taxon>
    </lineage>
</organism>
<dbReference type="Proteomes" id="UP001157974">
    <property type="component" value="Unassembled WGS sequence"/>
</dbReference>
<name>A0AAV8URP2_9RHOD</name>
<comment type="caution">
    <text evidence="2">The sequence shown here is derived from an EMBL/GenBank/DDBJ whole genome shotgun (WGS) entry which is preliminary data.</text>
</comment>
<evidence type="ECO:0000313" key="2">
    <source>
        <dbReference type="EMBL" id="KAJ8904704.1"/>
    </source>
</evidence>